<dbReference type="InterPro" id="IPR029479">
    <property type="entry name" value="Nitroreductase"/>
</dbReference>
<dbReference type="Pfam" id="PF00881">
    <property type="entry name" value="Nitroreductase"/>
    <property type="match status" value="1"/>
</dbReference>
<evidence type="ECO:0000259" key="1">
    <source>
        <dbReference type="Pfam" id="PF00881"/>
    </source>
</evidence>
<dbReference type="Proteomes" id="UP000523447">
    <property type="component" value="Unassembled WGS sequence"/>
</dbReference>
<name>A0A7X6RKX7_9NOCA</name>
<sequence>MARHPDYETLVAAVELAVRAPSVHNSQPWLWRIGDDTVQLYADTARQLRQTDPDQRDLVVSCGAALHHLRVAAAGLGWATVVHRLPNPAVPDHLAAVEFRPEPATAEAVGLSRAIASRHSDRRRYTSWEVPDMHIETLTAAAAANGVLVRDVVADDERVQLLRAFERAAAVHNADTAYRAELAQWSGHHATPDGVPARSAVAATGVMSRPFADPGLPEAVMRDIAEADHMLVLYTAGDDRVSRLRAGEATSAILLAATIFGLATCPLSEPLEVPEVRAHLRTDLLGDSGYPQMIIRVGWAAAGSSLPPTPRRALDDVVARL</sequence>
<keyword evidence="3" id="KW-1185">Reference proteome</keyword>
<reference evidence="2 3" key="1">
    <citation type="submission" date="2020-04" db="EMBL/GenBank/DDBJ databases">
        <title>MicrobeNet Type strains.</title>
        <authorList>
            <person name="Nicholson A.C."/>
        </authorList>
    </citation>
    <scope>NUCLEOTIDE SEQUENCE [LARGE SCALE GENOMIC DNA]</scope>
    <source>
        <strain evidence="2 3">DSM 44445</strain>
    </source>
</reference>
<proteinExistence type="predicted"/>
<dbReference type="PANTHER" id="PTHR23026:SF123">
    <property type="entry name" value="NAD(P)H NITROREDUCTASE RV3131-RELATED"/>
    <property type="match status" value="1"/>
</dbReference>
<gene>
    <name evidence="2" type="ORF">HGA07_30110</name>
</gene>
<dbReference type="Gene3D" id="3.40.109.10">
    <property type="entry name" value="NADH Oxidase"/>
    <property type="match status" value="1"/>
</dbReference>
<dbReference type="NCBIfam" id="NF047509">
    <property type="entry name" value="Rv3131_FMN_oxido"/>
    <property type="match status" value="1"/>
</dbReference>
<dbReference type="EMBL" id="JAAXPE010000064">
    <property type="protein sequence ID" value="NKY89827.1"/>
    <property type="molecule type" value="Genomic_DNA"/>
</dbReference>
<evidence type="ECO:0000313" key="2">
    <source>
        <dbReference type="EMBL" id="NKY89827.1"/>
    </source>
</evidence>
<dbReference type="InterPro" id="IPR050627">
    <property type="entry name" value="Nitroreductase/BluB"/>
</dbReference>
<protein>
    <submittedName>
        <fullName evidence="2">NAD(P)H nitroreductase</fullName>
    </submittedName>
</protein>
<dbReference type="PANTHER" id="PTHR23026">
    <property type="entry name" value="NADPH NITROREDUCTASE"/>
    <property type="match status" value="1"/>
</dbReference>
<evidence type="ECO:0000313" key="3">
    <source>
        <dbReference type="Proteomes" id="UP000523447"/>
    </source>
</evidence>
<dbReference type="GO" id="GO:0016491">
    <property type="term" value="F:oxidoreductase activity"/>
    <property type="evidence" value="ECO:0007669"/>
    <property type="project" value="InterPro"/>
</dbReference>
<dbReference type="InterPro" id="IPR000415">
    <property type="entry name" value="Nitroreductase-like"/>
</dbReference>
<comment type="caution">
    <text evidence="2">The sequence shown here is derived from an EMBL/GenBank/DDBJ whole genome shotgun (WGS) entry which is preliminary data.</text>
</comment>
<organism evidence="2 3">
    <name type="scientific">Nocardia veterana</name>
    <dbReference type="NCBI Taxonomy" id="132249"/>
    <lineage>
        <taxon>Bacteria</taxon>
        <taxon>Bacillati</taxon>
        <taxon>Actinomycetota</taxon>
        <taxon>Actinomycetes</taxon>
        <taxon>Mycobacteriales</taxon>
        <taxon>Nocardiaceae</taxon>
        <taxon>Nocardia</taxon>
    </lineage>
</organism>
<feature type="domain" description="Nitroreductase" evidence="1">
    <location>
        <begin position="115"/>
        <end position="299"/>
    </location>
</feature>
<dbReference type="AlphaFoldDB" id="A0A7X6RKX7"/>
<dbReference type="SUPFAM" id="SSF55469">
    <property type="entry name" value="FMN-dependent nitroreductase-like"/>
    <property type="match status" value="2"/>
</dbReference>
<accession>A0A7X6RKX7</accession>